<evidence type="ECO:0000313" key="3">
    <source>
        <dbReference type="EMBL" id="NOU91557.1"/>
    </source>
</evidence>
<dbReference type="InterPro" id="IPR010406">
    <property type="entry name" value="DUF1003"/>
</dbReference>
<feature type="transmembrane region" description="Helical" evidence="2">
    <location>
        <begin position="72"/>
        <end position="95"/>
    </location>
</feature>
<accession>A0ABX1ZEQ4</accession>
<protein>
    <submittedName>
        <fullName evidence="3">DUF1003 domain-containing protein</fullName>
    </submittedName>
</protein>
<organism evidence="3 4">
    <name type="scientific">Paenibacillus germinis</name>
    <dbReference type="NCBI Taxonomy" id="2654979"/>
    <lineage>
        <taxon>Bacteria</taxon>
        <taxon>Bacillati</taxon>
        <taxon>Bacillota</taxon>
        <taxon>Bacilli</taxon>
        <taxon>Bacillales</taxon>
        <taxon>Paenibacillaceae</taxon>
        <taxon>Paenibacillus</taxon>
    </lineage>
</organism>
<keyword evidence="2" id="KW-0812">Transmembrane</keyword>
<evidence type="ECO:0000256" key="2">
    <source>
        <dbReference type="SAM" id="Phobius"/>
    </source>
</evidence>
<keyword evidence="1" id="KW-0175">Coiled coil</keyword>
<reference evidence="3 4" key="1">
    <citation type="submission" date="2019-10" db="EMBL/GenBank/DDBJ databases">
        <title>Description of Paenibacillus choica sp. nov.</title>
        <authorList>
            <person name="Carlier A."/>
            <person name="Qi S."/>
        </authorList>
    </citation>
    <scope>NUCLEOTIDE SEQUENCE [LARGE SCALE GENOMIC DNA]</scope>
    <source>
        <strain evidence="3 4">LMG 31460</strain>
    </source>
</reference>
<comment type="caution">
    <text evidence="3">The sequence shown here is derived from an EMBL/GenBank/DDBJ whole genome shotgun (WGS) entry which is preliminary data.</text>
</comment>
<dbReference type="PANTHER" id="PTHR41386:SF1">
    <property type="entry name" value="MEMBRANE PROTEIN"/>
    <property type="match status" value="1"/>
</dbReference>
<sequence length="187" mass="21671">MEEDIDEKKFKGDCTPEQLFQELDNDPSSKLDNDQLDRITAMVNEYQGNIKSHLIEQQEKKSSRADRLADRIASFGGSWTFIVLFCAFLGIWMIINLMSFAFDKPPFILLNLILSCISALQAPVILMSQNRQAARDKQEAILDFAINYRAEQENMELKALLERLDKRMERIEQMCLTRQSEREDNNG</sequence>
<name>A0ABX1ZEQ4_9BACL</name>
<evidence type="ECO:0000313" key="4">
    <source>
        <dbReference type="Proteomes" id="UP000658690"/>
    </source>
</evidence>
<dbReference type="PANTHER" id="PTHR41386">
    <property type="entry name" value="INTEGRAL MEMBRANE PROTEIN-RELATED"/>
    <property type="match status" value="1"/>
</dbReference>
<keyword evidence="2" id="KW-1133">Transmembrane helix</keyword>
<dbReference type="RefSeq" id="WP_171694225.1">
    <property type="nucleotide sequence ID" value="NZ_WHOC01000198.1"/>
</dbReference>
<proteinExistence type="predicted"/>
<dbReference type="EMBL" id="WHOC01000198">
    <property type="protein sequence ID" value="NOU91557.1"/>
    <property type="molecule type" value="Genomic_DNA"/>
</dbReference>
<keyword evidence="4" id="KW-1185">Reference proteome</keyword>
<keyword evidence="2" id="KW-0472">Membrane</keyword>
<feature type="coiled-coil region" evidence="1">
    <location>
        <begin position="147"/>
        <end position="174"/>
    </location>
</feature>
<evidence type="ECO:0000256" key="1">
    <source>
        <dbReference type="SAM" id="Coils"/>
    </source>
</evidence>
<dbReference type="Proteomes" id="UP000658690">
    <property type="component" value="Unassembled WGS sequence"/>
</dbReference>
<dbReference type="Pfam" id="PF06210">
    <property type="entry name" value="DUF1003"/>
    <property type="match status" value="1"/>
</dbReference>
<gene>
    <name evidence="3" type="ORF">GC102_38395</name>
</gene>
<feature type="transmembrane region" description="Helical" evidence="2">
    <location>
        <begin position="107"/>
        <end position="127"/>
    </location>
</feature>